<dbReference type="SUPFAM" id="SSF54523">
    <property type="entry name" value="Pili subunits"/>
    <property type="match status" value="1"/>
</dbReference>
<protein>
    <submittedName>
        <fullName evidence="3">Fimbrial protein</fullName>
    </submittedName>
</protein>
<keyword evidence="2" id="KW-0812">Transmembrane</keyword>
<name>A0A1J5SH03_9ZZZZ</name>
<dbReference type="NCBIfam" id="TIGR02532">
    <property type="entry name" value="IV_pilin_GFxxxE"/>
    <property type="match status" value="1"/>
</dbReference>
<sequence>MSSSFYATTKSSQSEQGFTLIELMIVVVIAGIIAAIAYPSYLQYVTKSNRSAAESYMLSVANKEEQFMLDMRQYFSVTSSACSNILTGTSLGITPSSNVSQNYSVDICANNTATPYTYTITATPIGSQQTNDTKCGVLTLAQDGTKGTVTACW</sequence>
<accession>A0A1J5SH03</accession>
<dbReference type="Pfam" id="PF07963">
    <property type="entry name" value="N_methyl"/>
    <property type="match status" value="1"/>
</dbReference>
<dbReference type="AlphaFoldDB" id="A0A1J5SH03"/>
<organism evidence="3">
    <name type="scientific">mine drainage metagenome</name>
    <dbReference type="NCBI Taxonomy" id="410659"/>
    <lineage>
        <taxon>unclassified sequences</taxon>
        <taxon>metagenomes</taxon>
        <taxon>ecological metagenomes</taxon>
    </lineage>
</organism>
<dbReference type="InterPro" id="IPR000983">
    <property type="entry name" value="Bac_GSPG_pilin"/>
</dbReference>
<dbReference type="GO" id="GO:0043683">
    <property type="term" value="P:type IV pilus assembly"/>
    <property type="evidence" value="ECO:0007669"/>
    <property type="project" value="InterPro"/>
</dbReference>
<dbReference type="Gene3D" id="3.30.700.10">
    <property type="entry name" value="Glycoprotein, Type 4 Pilin"/>
    <property type="match status" value="1"/>
</dbReference>
<comment type="caution">
    <text evidence="3">The sequence shown here is derived from an EMBL/GenBank/DDBJ whole genome shotgun (WGS) entry which is preliminary data.</text>
</comment>
<keyword evidence="2" id="KW-1133">Transmembrane helix</keyword>
<keyword evidence="1" id="KW-0488">Methylation</keyword>
<dbReference type="InterPro" id="IPR031982">
    <property type="entry name" value="PilE-like"/>
</dbReference>
<evidence type="ECO:0000313" key="3">
    <source>
        <dbReference type="EMBL" id="OIR03328.1"/>
    </source>
</evidence>
<dbReference type="EMBL" id="MLJW01000067">
    <property type="protein sequence ID" value="OIR03328.1"/>
    <property type="molecule type" value="Genomic_DNA"/>
</dbReference>
<evidence type="ECO:0000256" key="2">
    <source>
        <dbReference type="SAM" id="Phobius"/>
    </source>
</evidence>
<dbReference type="PANTHER" id="PTHR30093">
    <property type="entry name" value="GENERAL SECRETION PATHWAY PROTEIN G"/>
    <property type="match status" value="1"/>
</dbReference>
<dbReference type="PROSITE" id="PS00409">
    <property type="entry name" value="PROKAR_NTER_METHYL"/>
    <property type="match status" value="1"/>
</dbReference>
<dbReference type="GO" id="GO:0015628">
    <property type="term" value="P:protein secretion by the type II secretion system"/>
    <property type="evidence" value="ECO:0007669"/>
    <property type="project" value="InterPro"/>
</dbReference>
<dbReference type="GO" id="GO:0015627">
    <property type="term" value="C:type II protein secretion system complex"/>
    <property type="evidence" value="ECO:0007669"/>
    <property type="project" value="InterPro"/>
</dbReference>
<evidence type="ECO:0000256" key="1">
    <source>
        <dbReference type="ARBA" id="ARBA00022481"/>
    </source>
</evidence>
<dbReference type="PRINTS" id="PR00813">
    <property type="entry name" value="BCTERIALGSPG"/>
</dbReference>
<dbReference type="PANTHER" id="PTHR30093:SF47">
    <property type="entry name" value="TYPE IV PILUS NON-CORE MINOR PILIN PILE"/>
    <property type="match status" value="1"/>
</dbReference>
<reference evidence="3" key="1">
    <citation type="submission" date="2016-10" db="EMBL/GenBank/DDBJ databases">
        <title>Sequence of Gallionella enrichment culture.</title>
        <authorList>
            <person name="Poehlein A."/>
            <person name="Muehling M."/>
            <person name="Daniel R."/>
        </authorList>
    </citation>
    <scope>NUCLEOTIDE SEQUENCE</scope>
</reference>
<keyword evidence="2" id="KW-0472">Membrane</keyword>
<dbReference type="InterPro" id="IPR012902">
    <property type="entry name" value="N_methyl_site"/>
</dbReference>
<dbReference type="InterPro" id="IPR045584">
    <property type="entry name" value="Pilin-like"/>
</dbReference>
<dbReference type="Pfam" id="PF16732">
    <property type="entry name" value="ComP_DUS"/>
    <property type="match status" value="1"/>
</dbReference>
<gene>
    <name evidence="3" type="primary">pilE_9</name>
    <name evidence="3" type="ORF">GALL_146000</name>
</gene>
<feature type="transmembrane region" description="Helical" evidence="2">
    <location>
        <begin position="20"/>
        <end position="41"/>
    </location>
</feature>
<proteinExistence type="predicted"/>